<reference evidence="4 5" key="1">
    <citation type="submission" date="2017-01" db="EMBL/GenBank/DDBJ databases">
        <title>Novel large sulfur bacteria in the metagenomes of groundwater-fed chemosynthetic microbial mats in the Lake Huron basin.</title>
        <authorList>
            <person name="Sharrar A.M."/>
            <person name="Flood B.E."/>
            <person name="Bailey J.V."/>
            <person name="Jones D.S."/>
            <person name="Biddanda B."/>
            <person name="Ruberg S.A."/>
            <person name="Marcus D.N."/>
            <person name="Dick G.J."/>
        </authorList>
    </citation>
    <scope>NUCLEOTIDE SEQUENCE [LARGE SCALE GENOMIC DNA]</scope>
    <source>
        <strain evidence="4">A7</strain>
    </source>
</reference>
<accession>A0A1W9KYY1</accession>
<keyword evidence="2" id="KW-1133">Transmembrane helix</keyword>
<evidence type="ECO:0000313" key="4">
    <source>
        <dbReference type="EMBL" id="OQW89947.1"/>
    </source>
</evidence>
<evidence type="ECO:0000256" key="1">
    <source>
        <dbReference type="SAM" id="MobiDB-lite"/>
    </source>
</evidence>
<feature type="transmembrane region" description="Helical" evidence="2">
    <location>
        <begin position="59"/>
        <end position="75"/>
    </location>
</feature>
<keyword evidence="2" id="KW-0472">Membrane</keyword>
<dbReference type="NCBIfam" id="NF040894">
    <property type="entry name" value="puhB_PGC"/>
    <property type="match status" value="1"/>
</dbReference>
<organism evidence="4 5">
    <name type="scientific">Rhodoferax ferrireducens</name>
    <dbReference type="NCBI Taxonomy" id="192843"/>
    <lineage>
        <taxon>Bacteria</taxon>
        <taxon>Pseudomonadati</taxon>
        <taxon>Pseudomonadota</taxon>
        <taxon>Betaproteobacteria</taxon>
        <taxon>Burkholderiales</taxon>
        <taxon>Comamonadaceae</taxon>
        <taxon>Rhodoferax</taxon>
    </lineage>
</organism>
<dbReference type="Pfam" id="PF03703">
    <property type="entry name" value="bPH_2"/>
    <property type="match status" value="1"/>
</dbReference>
<dbReference type="InterPro" id="IPR054839">
    <property type="entry name" value="puhB_PGC"/>
</dbReference>
<dbReference type="Proteomes" id="UP000192505">
    <property type="component" value="Unassembled WGS sequence"/>
</dbReference>
<dbReference type="EMBL" id="MTEI01000001">
    <property type="protein sequence ID" value="OQW89947.1"/>
    <property type="molecule type" value="Genomic_DNA"/>
</dbReference>
<evidence type="ECO:0000259" key="3">
    <source>
        <dbReference type="Pfam" id="PF03703"/>
    </source>
</evidence>
<feature type="transmembrane region" description="Helical" evidence="2">
    <location>
        <begin position="87"/>
        <end position="110"/>
    </location>
</feature>
<gene>
    <name evidence="4" type="ORF">BWK72_01535</name>
</gene>
<evidence type="ECO:0000313" key="5">
    <source>
        <dbReference type="Proteomes" id="UP000192505"/>
    </source>
</evidence>
<proteinExistence type="predicted"/>
<keyword evidence="2" id="KW-0812">Transmembrane</keyword>
<name>A0A1W9KYY1_9BURK</name>
<dbReference type="AlphaFoldDB" id="A0A1W9KYY1"/>
<feature type="transmembrane region" description="Helical" evidence="2">
    <location>
        <begin position="122"/>
        <end position="138"/>
    </location>
</feature>
<dbReference type="InterPro" id="IPR005182">
    <property type="entry name" value="YdbS-like_PH"/>
</dbReference>
<comment type="caution">
    <text evidence="4">The sequence shown here is derived from an EMBL/GenBank/DDBJ whole genome shotgun (WGS) entry which is preliminary data.</text>
</comment>
<sequence length="234" mass="25863">MAVRSPQPIGSIAVKATHEHEFEAALGLPEPLPAGEKLLWQGAPDWFQLAIHAFHVRKIAIYFLVMLAVQLIYLIDSQVNNGEITVSIVKSLLTGLLALAMLSTIAWLSCKTTMYTITDKRLVMRIGIVLTLTFNLPYKRIAAASMRNVHGTVGDIALSLYPTDRIAWLHLWPHARAWRLTQPEPALRCIKDVDVVGKLLLAAWSQHHTGERITAEAASRSPDLPERSGQGLPA</sequence>
<feature type="region of interest" description="Disordered" evidence="1">
    <location>
        <begin position="212"/>
        <end position="234"/>
    </location>
</feature>
<protein>
    <recommendedName>
        <fullName evidence="3">YdbS-like PH domain-containing protein</fullName>
    </recommendedName>
</protein>
<feature type="domain" description="YdbS-like PH" evidence="3">
    <location>
        <begin position="112"/>
        <end position="147"/>
    </location>
</feature>
<evidence type="ECO:0000256" key="2">
    <source>
        <dbReference type="SAM" id="Phobius"/>
    </source>
</evidence>